<comment type="caution">
    <text evidence="2">The sequence shown here is derived from an EMBL/GenBank/DDBJ whole genome shotgun (WGS) entry which is preliminary data.</text>
</comment>
<organism evidence="2 3">
    <name type="scientific">Variovorax ureilyticus</name>
    <dbReference type="NCBI Taxonomy" id="1836198"/>
    <lineage>
        <taxon>Bacteria</taxon>
        <taxon>Pseudomonadati</taxon>
        <taxon>Pseudomonadota</taxon>
        <taxon>Betaproteobacteria</taxon>
        <taxon>Burkholderiales</taxon>
        <taxon>Comamonadaceae</taxon>
        <taxon>Variovorax</taxon>
    </lineage>
</organism>
<reference evidence="2 3" key="1">
    <citation type="submission" date="2024-03" db="EMBL/GenBank/DDBJ databases">
        <title>Novel species of the genus Variovorax.</title>
        <authorList>
            <person name="Liu Q."/>
            <person name="Xin Y.-H."/>
        </authorList>
    </citation>
    <scope>NUCLEOTIDE SEQUENCE [LARGE SCALE GENOMIC DNA]</scope>
    <source>
        <strain evidence="2 3">KACC 18899</strain>
    </source>
</reference>
<dbReference type="Proteomes" id="UP001365846">
    <property type="component" value="Unassembled WGS sequence"/>
</dbReference>
<dbReference type="EMBL" id="JBBKZU010000028">
    <property type="protein sequence ID" value="MEJ8816028.1"/>
    <property type="molecule type" value="Genomic_DNA"/>
</dbReference>
<feature type="signal peptide" evidence="1">
    <location>
        <begin position="1"/>
        <end position="24"/>
    </location>
</feature>
<evidence type="ECO:0000313" key="2">
    <source>
        <dbReference type="EMBL" id="MEJ8816028.1"/>
    </source>
</evidence>
<evidence type="ECO:0000313" key="3">
    <source>
        <dbReference type="Proteomes" id="UP001365846"/>
    </source>
</evidence>
<gene>
    <name evidence="2" type="ORF">WKW77_33565</name>
</gene>
<feature type="chain" id="PRO_5046945954" evidence="1">
    <location>
        <begin position="25"/>
        <end position="64"/>
    </location>
</feature>
<evidence type="ECO:0000256" key="1">
    <source>
        <dbReference type="SAM" id="SignalP"/>
    </source>
</evidence>
<name>A0ABU8VR25_9BURK</name>
<accession>A0ABU8VR25</accession>
<dbReference type="RefSeq" id="WP_340361223.1">
    <property type="nucleotide sequence ID" value="NZ_JBBKZU010000028.1"/>
</dbReference>
<keyword evidence="3" id="KW-1185">Reference proteome</keyword>
<keyword evidence="1" id="KW-0732">Signal</keyword>
<protein>
    <submittedName>
        <fullName evidence="2">Uncharacterized protein</fullName>
    </submittedName>
</protein>
<proteinExistence type="predicted"/>
<sequence>MTRNGLLAILRIAILCFAPFGAHAQDAVAGVPDAELAGAARQSFVQRRLMETASSGFFCNAGTA</sequence>